<dbReference type="GO" id="GO:0005524">
    <property type="term" value="F:ATP binding"/>
    <property type="evidence" value="ECO:0007669"/>
    <property type="project" value="UniProtKB-KW"/>
</dbReference>
<feature type="domain" description="PEP-utilising enzyme mobile" evidence="16">
    <location>
        <begin position="382"/>
        <end position="452"/>
    </location>
</feature>
<comment type="catalytic activity">
    <reaction evidence="14 15">
        <text>pyruvate + ATP + H2O = phosphoenolpyruvate + AMP + phosphate + 2 H(+)</text>
        <dbReference type="Rhea" id="RHEA:11364"/>
        <dbReference type="ChEBI" id="CHEBI:15361"/>
        <dbReference type="ChEBI" id="CHEBI:15377"/>
        <dbReference type="ChEBI" id="CHEBI:15378"/>
        <dbReference type="ChEBI" id="CHEBI:30616"/>
        <dbReference type="ChEBI" id="CHEBI:43474"/>
        <dbReference type="ChEBI" id="CHEBI:58702"/>
        <dbReference type="ChEBI" id="CHEBI:456215"/>
        <dbReference type="EC" id="2.7.9.2"/>
    </reaction>
</comment>
<evidence type="ECO:0000256" key="10">
    <source>
        <dbReference type="ARBA" id="ARBA00022777"/>
    </source>
</evidence>
<keyword evidence="19" id="KW-0670">Pyruvate</keyword>
<dbReference type="Pfam" id="PF01326">
    <property type="entry name" value="PPDK_N"/>
    <property type="match status" value="1"/>
</dbReference>
<dbReference type="InterPro" id="IPR013815">
    <property type="entry name" value="ATP_grasp_subdomain_1"/>
</dbReference>
<dbReference type="PIRSF" id="PIRSF000854">
    <property type="entry name" value="PEP_synthase"/>
    <property type="match status" value="1"/>
</dbReference>
<dbReference type="PROSITE" id="PS00370">
    <property type="entry name" value="PEP_ENZYMES_PHOS_SITE"/>
    <property type="match status" value="1"/>
</dbReference>
<keyword evidence="7 15" id="KW-0808">Transferase</keyword>
<evidence type="ECO:0000256" key="11">
    <source>
        <dbReference type="ARBA" id="ARBA00022840"/>
    </source>
</evidence>
<evidence type="ECO:0000313" key="19">
    <source>
        <dbReference type="EMBL" id="OGF21588.1"/>
    </source>
</evidence>
<proteinExistence type="inferred from homology"/>
<evidence type="ECO:0000256" key="3">
    <source>
        <dbReference type="ARBA" id="ARBA00004742"/>
    </source>
</evidence>
<dbReference type="InterPro" id="IPR040442">
    <property type="entry name" value="Pyrv_kinase-like_dom_sf"/>
</dbReference>
<comment type="cofactor">
    <cofactor evidence="1 15">
        <name>Mg(2+)</name>
        <dbReference type="ChEBI" id="CHEBI:18420"/>
    </cofactor>
</comment>
<evidence type="ECO:0000256" key="6">
    <source>
        <dbReference type="ARBA" id="ARBA00021623"/>
    </source>
</evidence>
<comment type="similarity">
    <text evidence="4 15">Belongs to the PEP-utilizing enzyme family.</text>
</comment>
<dbReference type="InterPro" id="IPR006319">
    <property type="entry name" value="PEP_synth"/>
</dbReference>
<dbReference type="PANTHER" id="PTHR43030">
    <property type="entry name" value="PHOSPHOENOLPYRUVATE SYNTHASE"/>
    <property type="match status" value="1"/>
</dbReference>
<dbReference type="GO" id="GO:0008986">
    <property type="term" value="F:pyruvate, water dikinase activity"/>
    <property type="evidence" value="ECO:0007669"/>
    <property type="project" value="UniProtKB-EC"/>
</dbReference>
<dbReference type="PROSITE" id="PS00742">
    <property type="entry name" value="PEP_ENZYMES_2"/>
    <property type="match status" value="1"/>
</dbReference>
<dbReference type="PANTHER" id="PTHR43030:SF1">
    <property type="entry name" value="PHOSPHOENOLPYRUVATE SYNTHASE"/>
    <property type="match status" value="1"/>
</dbReference>
<comment type="pathway">
    <text evidence="3 15">Carbohydrate biosynthesis; gluconeogenesis.</text>
</comment>
<evidence type="ECO:0000256" key="5">
    <source>
        <dbReference type="ARBA" id="ARBA00011996"/>
    </source>
</evidence>
<keyword evidence="12 15" id="KW-0460">Magnesium</keyword>
<dbReference type="NCBIfam" id="TIGR01418">
    <property type="entry name" value="PEP_synth"/>
    <property type="match status" value="1"/>
</dbReference>
<dbReference type="Pfam" id="PF02896">
    <property type="entry name" value="PEP-utilizers_C"/>
    <property type="match status" value="1"/>
</dbReference>
<dbReference type="Gene3D" id="3.30.1490.20">
    <property type="entry name" value="ATP-grasp fold, A domain"/>
    <property type="match status" value="1"/>
</dbReference>
<evidence type="ECO:0000256" key="15">
    <source>
        <dbReference type="PIRNR" id="PIRNR000854"/>
    </source>
</evidence>
<dbReference type="Gene3D" id="3.20.20.60">
    <property type="entry name" value="Phosphoenolpyruvate-binding domains"/>
    <property type="match status" value="1"/>
</dbReference>
<dbReference type="InterPro" id="IPR023151">
    <property type="entry name" value="PEP_util_CS"/>
</dbReference>
<comment type="function">
    <text evidence="2 15">Catalyzes the phosphorylation of pyruvate to phosphoenolpyruvate.</text>
</comment>
<dbReference type="InterPro" id="IPR015813">
    <property type="entry name" value="Pyrv/PenolPyrv_kinase-like_dom"/>
</dbReference>
<evidence type="ECO:0000256" key="2">
    <source>
        <dbReference type="ARBA" id="ARBA00002988"/>
    </source>
</evidence>
<dbReference type="InterPro" id="IPR002192">
    <property type="entry name" value="PPDK_AMP/ATP-bd"/>
</dbReference>
<dbReference type="SUPFAM" id="SSF51621">
    <property type="entry name" value="Phosphoenolpyruvate/pyruvate domain"/>
    <property type="match status" value="1"/>
</dbReference>
<dbReference type="SUPFAM" id="SSF56059">
    <property type="entry name" value="Glutathione synthetase ATP-binding domain-like"/>
    <property type="match status" value="1"/>
</dbReference>
<evidence type="ECO:0000256" key="4">
    <source>
        <dbReference type="ARBA" id="ARBA00007837"/>
    </source>
</evidence>
<dbReference type="AlphaFoldDB" id="A0A1F5S4F0"/>
<keyword evidence="9 15" id="KW-0547">Nucleotide-binding</keyword>
<dbReference type="GO" id="GO:0046872">
    <property type="term" value="F:metal ion binding"/>
    <property type="evidence" value="ECO:0007669"/>
    <property type="project" value="UniProtKB-KW"/>
</dbReference>
<accession>A0A1F5S4F0</accession>
<dbReference type="UniPathway" id="UPA00138"/>
<evidence type="ECO:0000256" key="8">
    <source>
        <dbReference type="ARBA" id="ARBA00022723"/>
    </source>
</evidence>
<dbReference type="InterPro" id="IPR018274">
    <property type="entry name" value="PEP_util_AS"/>
</dbReference>
<evidence type="ECO:0000259" key="18">
    <source>
        <dbReference type="Pfam" id="PF02896"/>
    </source>
</evidence>
<evidence type="ECO:0000256" key="13">
    <source>
        <dbReference type="ARBA" id="ARBA00033470"/>
    </source>
</evidence>
<dbReference type="EC" id="2.7.9.2" evidence="5 15"/>
<keyword evidence="11 15" id="KW-0067">ATP-binding</keyword>
<evidence type="ECO:0000256" key="7">
    <source>
        <dbReference type="ARBA" id="ARBA00022679"/>
    </source>
</evidence>
<keyword evidence="8 15" id="KW-0479">Metal-binding</keyword>
<feature type="domain" description="Pyruvate phosphate dikinase AMP/ATP-binding" evidence="17">
    <location>
        <begin position="21"/>
        <end position="341"/>
    </location>
</feature>
<dbReference type="Gene3D" id="3.30.470.20">
    <property type="entry name" value="ATP-grasp fold, B domain"/>
    <property type="match status" value="1"/>
</dbReference>
<evidence type="ECO:0000256" key="9">
    <source>
        <dbReference type="ARBA" id="ARBA00022741"/>
    </source>
</evidence>
<evidence type="ECO:0000256" key="12">
    <source>
        <dbReference type="ARBA" id="ARBA00022842"/>
    </source>
</evidence>
<feature type="domain" description="PEP-utilising enzyme C-terminal" evidence="18">
    <location>
        <begin position="475"/>
        <end position="785"/>
    </location>
</feature>
<evidence type="ECO:0000259" key="17">
    <source>
        <dbReference type="Pfam" id="PF01326"/>
    </source>
</evidence>
<dbReference type="FunFam" id="3.30.470.20:FF:000017">
    <property type="entry name" value="Phosphoenolpyruvate synthase"/>
    <property type="match status" value="1"/>
</dbReference>
<protein>
    <recommendedName>
        <fullName evidence="6 15">Phosphoenolpyruvate synthase</fullName>
        <shortName evidence="15">PEP synthase</shortName>
        <ecNumber evidence="5 15">2.7.9.2</ecNumber>
    </recommendedName>
    <alternativeName>
        <fullName evidence="13 15">Pyruvate, water dikinase</fullName>
    </alternativeName>
</protein>
<evidence type="ECO:0000256" key="14">
    <source>
        <dbReference type="ARBA" id="ARBA00047700"/>
    </source>
</evidence>
<name>A0A1F5S4F0_9BACT</name>
<evidence type="ECO:0000313" key="20">
    <source>
        <dbReference type="Proteomes" id="UP000177407"/>
    </source>
</evidence>
<dbReference type="EMBL" id="MFGA01000002">
    <property type="protein sequence ID" value="OGF21588.1"/>
    <property type="molecule type" value="Genomic_DNA"/>
</dbReference>
<evidence type="ECO:0000259" key="16">
    <source>
        <dbReference type="Pfam" id="PF00391"/>
    </source>
</evidence>
<dbReference type="InterPro" id="IPR008279">
    <property type="entry name" value="PEP-util_enz_mobile_dom"/>
</dbReference>
<organism evidence="19 20">
    <name type="scientific">Candidatus Falkowbacteria bacterium RIFOXYA2_FULL_38_12</name>
    <dbReference type="NCBI Taxonomy" id="1797993"/>
    <lineage>
        <taxon>Bacteria</taxon>
        <taxon>Candidatus Falkowiibacteriota</taxon>
    </lineage>
</organism>
<dbReference type="GO" id="GO:0006094">
    <property type="term" value="P:gluconeogenesis"/>
    <property type="evidence" value="ECO:0007669"/>
    <property type="project" value="UniProtKB-UniPathway"/>
</dbReference>
<dbReference type="Proteomes" id="UP000177407">
    <property type="component" value="Unassembled WGS sequence"/>
</dbReference>
<dbReference type="Pfam" id="PF00391">
    <property type="entry name" value="PEP-utilizers"/>
    <property type="match status" value="1"/>
</dbReference>
<comment type="caution">
    <text evidence="19">The sequence shown here is derived from an EMBL/GenBank/DDBJ whole genome shotgun (WGS) entry which is preliminary data.</text>
</comment>
<reference evidence="19 20" key="1">
    <citation type="journal article" date="2016" name="Nat. Commun.">
        <title>Thousands of microbial genomes shed light on interconnected biogeochemical processes in an aquifer system.</title>
        <authorList>
            <person name="Anantharaman K."/>
            <person name="Brown C.T."/>
            <person name="Hug L.A."/>
            <person name="Sharon I."/>
            <person name="Castelle C.J."/>
            <person name="Probst A.J."/>
            <person name="Thomas B.C."/>
            <person name="Singh A."/>
            <person name="Wilkins M.J."/>
            <person name="Karaoz U."/>
            <person name="Brodie E.L."/>
            <person name="Williams K.H."/>
            <person name="Hubbard S.S."/>
            <person name="Banfield J.F."/>
        </authorList>
    </citation>
    <scope>NUCLEOTIDE SEQUENCE [LARGE SCALE GENOMIC DNA]</scope>
</reference>
<dbReference type="Gene3D" id="3.50.30.10">
    <property type="entry name" value="Phosphohistidine domain"/>
    <property type="match status" value="1"/>
</dbReference>
<dbReference type="PRINTS" id="PR01736">
    <property type="entry name" value="PHPHTRNFRASE"/>
</dbReference>
<dbReference type="SUPFAM" id="SSF52009">
    <property type="entry name" value="Phosphohistidine domain"/>
    <property type="match status" value="1"/>
</dbReference>
<evidence type="ECO:0000256" key="1">
    <source>
        <dbReference type="ARBA" id="ARBA00001946"/>
    </source>
</evidence>
<dbReference type="InterPro" id="IPR000121">
    <property type="entry name" value="PEP_util_C"/>
</dbReference>
<gene>
    <name evidence="19" type="ORF">A2257_02155</name>
</gene>
<dbReference type="FunFam" id="3.30.1490.20:FF:000010">
    <property type="entry name" value="Phosphoenolpyruvate synthase"/>
    <property type="match status" value="1"/>
</dbReference>
<dbReference type="InterPro" id="IPR036637">
    <property type="entry name" value="Phosphohistidine_dom_sf"/>
</dbReference>
<sequence>MSLKQNKNILWFSEIGMDDVDMVGGKNASLGEMYSNLANKNINIPNGFAITAYAFRQFLILNKLEEKIEDLLEIVDRDDILNLEEVGEKIRSLIMRGKIQDELGEEIIKAFRKLADEENATVAVRSSATAEDLENASFAGQLESFLNIGEKQALGTVKKCFASLFTDRALVYSFDKKLDHTKINVSVGVQKMIRSDRASSGVIFTLDTETGFRDVVLINSAWGLGNNIVKGAVTPDQYFVFKPTLKSGYKPIIGKNLGSKKIKSVYSKNGSIKNLKNSKKEKLSYSLTDEEVLKLAGWAVEIEDYYKKPMDIEWAKDGSDGKLYIVQARPETIYKEKTSRVLEQYSLGERGEAILTGKAIGSKIGKGWVKILDNVREIDKFNGGEVLVTKMTDPDWVPIMKKASAIITESGGRTCHAAIVSRELGIPCVIGAVGARNVLKDGQGVTVSCAEGEEGKVYRGFIPVKIQKINLEKIKKPKTKIMMNVGEPEQAFSFSFIPSDGVGLVREEFIISNYIKIHPLAFLAERRDLSQRARKKMDELTFSYKNKADFFVDKLAEGVGKIAAAFYPKPVIVRFSDFKTNEYAGLVGGKNFEPEESNPMLGWRGASRYYDPKYQKAFLLECRAIKKVREEFGLDNIIVMVPFCRTVEEGKNVVAIIKKNTEDVKHNLESLKIYMMVEIPSNVIMAEEFAEIFDGFSIGSNDLTQLTLGVDRDSELVSHLFDERNEAVKRLIKETIRAAHKKKIPVGICGQAPSDFPDFAEFLVKNKIDSISLNPDSVLKTTLKILEAEGK</sequence>
<dbReference type="NCBIfam" id="NF005057">
    <property type="entry name" value="PRK06464.1"/>
    <property type="match status" value="1"/>
</dbReference>
<keyword evidence="10 15" id="KW-0418">Kinase</keyword>